<dbReference type="PATRIC" id="fig|1403316.3.peg.490"/>
<dbReference type="STRING" id="1403316.PRV_02605"/>
<evidence type="ECO:0000256" key="3">
    <source>
        <dbReference type="SAM" id="Coils"/>
    </source>
</evidence>
<keyword evidence="2" id="KW-0238">DNA-binding</keyword>
<gene>
    <name evidence="4" type="ORF">PRV_02605</name>
</gene>
<dbReference type="InterPro" id="IPR044946">
    <property type="entry name" value="Restrct_endonuc_typeI_TRD_sf"/>
</dbReference>
<evidence type="ECO:0000313" key="4">
    <source>
        <dbReference type="EMBL" id="AGX89254.1"/>
    </source>
</evidence>
<protein>
    <recommendedName>
        <fullName evidence="6">Type I restriction modification DNA specificity domain-containing protein</fullName>
    </recommendedName>
</protein>
<feature type="coiled-coil region" evidence="3">
    <location>
        <begin position="69"/>
        <end position="103"/>
    </location>
</feature>
<keyword evidence="5" id="KW-1185">Reference proteome</keyword>
<dbReference type="Gene3D" id="3.90.220.20">
    <property type="entry name" value="DNA methylase specificity domains"/>
    <property type="match status" value="1"/>
</dbReference>
<evidence type="ECO:0008006" key="6">
    <source>
        <dbReference type="Google" id="ProtNLM"/>
    </source>
</evidence>
<keyword evidence="3" id="KW-0175">Coiled coil</keyword>
<dbReference type="Gene3D" id="1.10.287.1120">
    <property type="entry name" value="Bipartite methylase S protein"/>
    <property type="match status" value="1"/>
</dbReference>
<dbReference type="GO" id="GO:0009307">
    <property type="term" value="P:DNA restriction-modification system"/>
    <property type="evidence" value="ECO:0007669"/>
    <property type="project" value="UniProtKB-KW"/>
</dbReference>
<proteinExistence type="predicted"/>
<dbReference type="SUPFAM" id="SSF116734">
    <property type="entry name" value="DNA methylase specificity domain"/>
    <property type="match status" value="1"/>
</dbReference>
<dbReference type="KEGG" id="mpv:PRV_02605"/>
<name>U5NGC6_9MOLU</name>
<dbReference type="GO" id="GO:0003677">
    <property type="term" value="F:DNA binding"/>
    <property type="evidence" value="ECO:0007669"/>
    <property type="project" value="UniProtKB-KW"/>
</dbReference>
<evidence type="ECO:0000313" key="5">
    <source>
        <dbReference type="Proteomes" id="UP000017119"/>
    </source>
</evidence>
<dbReference type="EMBL" id="CP006771">
    <property type="protein sequence ID" value="AGX89254.1"/>
    <property type="molecule type" value="Genomic_DNA"/>
</dbReference>
<evidence type="ECO:0000256" key="2">
    <source>
        <dbReference type="ARBA" id="ARBA00023125"/>
    </source>
</evidence>
<dbReference type="Proteomes" id="UP000017119">
    <property type="component" value="Chromosome"/>
</dbReference>
<organism evidence="4 5">
    <name type="scientific">Mycoplasma parvum str. Indiana</name>
    <dbReference type="NCBI Taxonomy" id="1403316"/>
    <lineage>
        <taxon>Bacteria</taxon>
        <taxon>Bacillati</taxon>
        <taxon>Mycoplasmatota</taxon>
        <taxon>Mollicutes</taxon>
        <taxon>Mycoplasmataceae</taxon>
        <taxon>Mycoplasma</taxon>
    </lineage>
</organism>
<accession>U5NGC6</accession>
<reference evidence="4 5" key="1">
    <citation type="journal article" date="2013" name="Genome Announc.">
        <title>Genome Sequence of Mycoplasma parvum (Formerly Eperythrozoon parvum), a Diminutive Hemoplasma of the Pig.</title>
        <authorList>
            <person name="do Nascimento N.C."/>
            <person name="Dos Santos A.P."/>
            <person name="Chu Y."/>
            <person name="Guimaraes A.M."/>
            <person name="Pagliaro A."/>
            <person name="Messick J.B."/>
        </authorList>
    </citation>
    <scope>NUCLEOTIDE SEQUENCE [LARGE SCALE GENOMIC DNA]</scope>
    <source>
        <strain evidence="4 5">Indiana</strain>
    </source>
</reference>
<dbReference type="AlphaFoldDB" id="U5NGC6"/>
<dbReference type="HOGENOM" id="CLU_122814_0_0_14"/>
<sequence>MNLYRGKFEATPECFIISPKENRFFYLLSETIKSNLTILEKTAVVTITKRLRLPKLLELKIIIPDDKTLEKFNNICENIQLKIENLQSKIEILDNTKKDLLNRIFDEKLEIL</sequence>
<evidence type="ECO:0000256" key="1">
    <source>
        <dbReference type="ARBA" id="ARBA00022747"/>
    </source>
</evidence>
<keyword evidence="1" id="KW-0680">Restriction system</keyword>